<sequence>METIPEVEAEAEAAFAPDPPFPPLFFVDSPNNDGIYTRSFKLHPTARPSDLKPVPHPFESVAAQGSVASQAPSPPRAIPLFYFPASEPLPDHFRIPWQGRPPGIYVSLSHQPSLVNMQCSPPRPTSNRATQKALRTPELLENIFLRLDMPTLLVSIQRVNKAWKQVVDGSLALQRKLYFKPDPNARRGRHPQWKWTKDSREIFPVLNTLLLRRFGSCFFNFGGVYGWLRRAESFYEHRWTPNHHRLKKVETLFGRHMVYKSMGPEEPTPLEKLQAVKDRERFTRAGASWRRMLVSQPPIPDFCAMMFEPLHHDPRPQKMETSTIGSDDPEGGLRMGQLYDFVQDRACNHPLDSLWFRVTWFEPHGPFTSDLCEETADKMFARTDCVVEMFNKNDHFPGYHPPDPPNAKEFDQVFKCDDFKPHKWDADGVEMDYDSPGYNSASPLVDRDKCMIWCGFACRSS</sequence>
<protein>
    <submittedName>
        <fullName evidence="1">F-box domain-containing</fullName>
    </submittedName>
</protein>
<dbReference type="OrthoDB" id="3800738at2759"/>
<evidence type="ECO:0000313" key="2">
    <source>
        <dbReference type="Proteomes" id="UP000827724"/>
    </source>
</evidence>
<gene>
    <name evidence="1" type="ORF">Trco_003686</name>
</gene>
<dbReference type="Proteomes" id="UP000827724">
    <property type="component" value="Unassembled WGS sequence"/>
</dbReference>
<proteinExistence type="predicted"/>
<dbReference type="EMBL" id="JAIWOZ010000003">
    <property type="protein sequence ID" value="KAH6607373.1"/>
    <property type="molecule type" value="Genomic_DNA"/>
</dbReference>
<keyword evidence="2" id="KW-1185">Reference proteome</keyword>
<dbReference type="CDD" id="cd09917">
    <property type="entry name" value="F-box_SF"/>
    <property type="match status" value="1"/>
</dbReference>
<dbReference type="Gene3D" id="1.20.1280.50">
    <property type="match status" value="1"/>
</dbReference>
<dbReference type="AlphaFoldDB" id="A0A9P8TWE1"/>
<comment type="caution">
    <text evidence="1">The sequence shown here is derived from an EMBL/GenBank/DDBJ whole genome shotgun (WGS) entry which is preliminary data.</text>
</comment>
<evidence type="ECO:0000313" key="1">
    <source>
        <dbReference type="EMBL" id="KAH6607373.1"/>
    </source>
</evidence>
<name>A0A9P8TWE1_9HYPO</name>
<dbReference type="SUPFAM" id="SSF81383">
    <property type="entry name" value="F-box domain"/>
    <property type="match status" value="1"/>
</dbReference>
<reference evidence="1" key="1">
    <citation type="submission" date="2021-08" db="EMBL/GenBank/DDBJ databases">
        <title>Chromosome-Level Trichoderma cornu-damae using Hi-C Data.</title>
        <authorList>
            <person name="Kim C.S."/>
        </authorList>
    </citation>
    <scope>NUCLEOTIDE SEQUENCE</scope>
    <source>
        <strain evidence="1">KA19-0412C</strain>
    </source>
</reference>
<accession>A0A9P8TWE1</accession>
<dbReference type="InterPro" id="IPR036047">
    <property type="entry name" value="F-box-like_dom_sf"/>
</dbReference>
<organism evidence="1 2">
    <name type="scientific">Trichoderma cornu-damae</name>
    <dbReference type="NCBI Taxonomy" id="654480"/>
    <lineage>
        <taxon>Eukaryota</taxon>
        <taxon>Fungi</taxon>
        <taxon>Dikarya</taxon>
        <taxon>Ascomycota</taxon>
        <taxon>Pezizomycotina</taxon>
        <taxon>Sordariomycetes</taxon>
        <taxon>Hypocreomycetidae</taxon>
        <taxon>Hypocreales</taxon>
        <taxon>Hypocreaceae</taxon>
        <taxon>Trichoderma</taxon>
    </lineage>
</organism>